<organism evidence="1 2">
    <name type="scientific">Artomyces pyxidatus</name>
    <dbReference type="NCBI Taxonomy" id="48021"/>
    <lineage>
        <taxon>Eukaryota</taxon>
        <taxon>Fungi</taxon>
        <taxon>Dikarya</taxon>
        <taxon>Basidiomycota</taxon>
        <taxon>Agaricomycotina</taxon>
        <taxon>Agaricomycetes</taxon>
        <taxon>Russulales</taxon>
        <taxon>Auriscalpiaceae</taxon>
        <taxon>Artomyces</taxon>
    </lineage>
</organism>
<proteinExistence type="predicted"/>
<reference evidence="1" key="2">
    <citation type="journal article" date="2022" name="New Phytol.">
        <title>Evolutionary transition to the ectomycorrhizal habit in the genomes of a hyperdiverse lineage of mushroom-forming fungi.</title>
        <authorList>
            <person name="Looney B."/>
            <person name="Miyauchi S."/>
            <person name="Morin E."/>
            <person name="Drula E."/>
            <person name="Courty P.E."/>
            <person name="Kohler A."/>
            <person name="Kuo A."/>
            <person name="LaButti K."/>
            <person name="Pangilinan J."/>
            <person name="Lipzen A."/>
            <person name="Riley R."/>
            <person name="Andreopoulos W."/>
            <person name="He G."/>
            <person name="Johnson J."/>
            <person name="Nolan M."/>
            <person name="Tritt A."/>
            <person name="Barry K.W."/>
            <person name="Grigoriev I.V."/>
            <person name="Nagy L.G."/>
            <person name="Hibbett D."/>
            <person name="Henrissat B."/>
            <person name="Matheny P.B."/>
            <person name="Labbe J."/>
            <person name="Martin F.M."/>
        </authorList>
    </citation>
    <scope>NUCLEOTIDE SEQUENCE</scope>
    <source>
        <strain evidence="1">HHB10654</strain>
    </source>
</reference>
<sequence>MYIPWDGELPVTPVEEIDDEPRICWGEEVPFDTAPFPKPAVTAQNLKLVAIDVPGTIFVSTVMVVILILRLIDFAIP</sequence>
<name>A0ACB8T1J2_9AGAM</name>
<evidence type="ECO:0000313" key="1">
    <source>
        <dbReference type="EMBL" id="KAI0062006.1"/>
    </source>
</evidence>
<gene>
    <name evidence="1" type="ORF">BV25DRAFT_685633</name>
</gene>
<protein>
    <submittedName>
        <fullName evidence="1">Uncharacterized protein</fullName>
    </submittedName>
</protein>
<evidence type="ECO:0000313" key="2">
    <source>
        <dbReference type="Proteomes" id="UP000814140"/>
    </source>
</evidence>
<keyword evidence="2" id="KW-1185">Reference proteome</keyword>
<reference evidence="1" key="1">
    <citation type="submission" date="2021-03" db="EMBL/GenBank/DDBJ databases">
        <authorList>
            <consortium name="DOE Joint Genome Institute"/>
            <person name="Ahrendt S."/>
            <person name="Looney B.P."/>
            <person name="Miyauchi S."/>
            <person name="Morin E."/>
            <person name="Drula E."/>
            <person name="Courty P.E."/>
            <person name="Chicoki N."/>
            <person name="Fauchery L."/>
            <person name="Kohler A."/>
            <person name="Kuo A."/>
            <person name="Labutti K."/>
            <person name="Pangilinan J."/>
            <person name="Lipzen A."/>
            <person name="Riley R."/>
            <person name="Andreopoulos W."/>
            <person name="He G."/>
            <person name="Johnson J."/>
            <person name="Barry K.W."/>
            <person name="Grigoriev I.V."/>
            <person name="Nagy L."/>
            <person name="Hibbett D."/>
            <person name="Henrissat B."/>
            <person name="Matheny P.B."/>
            <person name="Labbe J."/>
            <person name="Martin F."/>
        </authorList>
    </citation>
    <scope>NUCLEOTIDE SEQUENCE</scope>
    <source>
        <strain evidence="1">HHB10654</strain>
    </source>
</reference>
<accession>A0ACB8T1J2</accession>
<comment type="caution">
    <text evidence="1">The sequence shown here is derived from an EMBL/GenBank/DDBJ whole genome shotgun (WGS) entry which is preliminary data.</text>
</comment>
<dbReference type="EMBL" id="MU277209">
    <property type="protein sequence ID" value="KAI0062006.1"/>
    <property type="molecule type" value="Genomic_DNA"/>
</dbReference>
<dbReference type="Proteomes" id="UP000814140">
    <property type="component" value="Unassembled WGS sequence"/>
</dbReference>